<proteinExistence type="predicted"/>
<keyword evidence="3" id="KW-1185">Reference proteome</keyword>
<name>A0ABY5NHC4_9MICO</name>
<dbReference type="Proteomes" id="UP001054811">
    <property type="component" value="Chromosome"/>
</dbReference>
<reference evidence="2" key="1">
    <citation type="submission" date="2022-01" db="EMBL/GenBank/DDBJ databases">
        <title>Microbacterium eymi and Microbacterium rhizovicinus sp. nov., isolated from the rhizospheric soil of Elymus tsukushiensis, a plant native to the Dokdo Islands, Republic of Korea.</title>
        <authorList>
            <person name="Hwang Y.J."/>
        </authorList>
    </citation>
    <scope>NUCLEOTIDE SEQUENCE</scope>
    <source>
        <strain evidence="2">KUDC0405</strain>
    </source>
</reference>
<evidence type="ECO:0008006" key="4">
    <source>
        <dbReference type="Google" id="ProtNLM"/>
    </source>
</evidence>
<evidence type="ECO:0000313" key="3">
    <source>
        <dbReference type="Proteomes" id="UP001054811"/>
    </source>
</evidence>
<accession>A0ABY5NHC4</accession>
<evidence type="ECO:0000256" key="1">
    <source>
        <dbReference type="SAM" id="MobiDB-lite"/>
    </source>
</evidence>
<feature type="region of interest" description="Disordered" evidence="1">
    <location>
        <begin position="76"/>
        <end position="155"/>
    </location>
</feature>
<sequence>MTIDTDRVDAALAQFTEMMAADGYLLNWEPASPDRIVVRISATEGACADCLVPAPVMTAIMTSALADTPYDVERVELRGRTEGSTHAADRRREADARRRRGRRGRRGDGPARAVRRRARRGAPGAHPQCRRHDDPAVPGQGASCSTRAGGRTCTR</sequence>
<organism evidence="2 3">
    <name type="scientific">Microbacterium elymi</name>
    <dbReference type="NCBI Taxonomy" id="2909587"/>
    <lineage>
        <taxon>Bacteria</taxon>
        <taxon>Bacillati</taxon>
        <taxon>Actinomycetota</taxon>
        <taxon>Actinomycetes</taxon>
        <taxon>Micrococcales</taxon>
        <taxon>Microbacteriaceae</taxon>
        <taxon>Microbacterium</taxon>
    </lineage>
</organism>
<evidence type="ECO:0000313" key="2">
    <source>
        <dbReference type="EMBL" id="UUT34594.1"/>
    </source>
</evidence>
<dbReference type="EMBL" id="CP091139">
    <property type="protein sequence ID" value="UUT34594.1"/>
    <property type="molecule type" value="Genomic_DNA"/>
</dbReference>
<gene>
    <name evidence="2" type="ORF">L2X98_29210</name>
</gene>
<feature type="compositionally biased region" description="Basic and acidic residues" evidence="1">
    <location>
        <begin position="76"/>
        <end position="96"/>
    </location>
</feature>
<protein>
    <recommendedName>
        <fullName evidence="4">NifU family protein</fullName>
    </recommendedName>
</protein>